<dbReference type="Proteomes" id="UP000323909">
    <property type="component" value="Unassembled WGS sequence"/>
</dbReference>
<protein>
    <submittedName>
        <fullName evidence="2">HNH endonuclease</fullName>
    </submittedName>
</protein>
<dbReference type="Pfam" id="PF13392">
    <property type="entry name" value="HNH_3"/>
    <property type="match status" value="1"/>
</dbReference>
<proteinExistence type="predicted"/>
<dbReference type="InterPro" id="IPR003615">
    <property type="entry name" value="HNH_nuc"/>
</dbReference>
<evidence type="ECO:0000313" key="3">
    <source>
        <dbReference type="Proteomes" id="UP000323909"/>
    </source>
</evidence>
<accession>A0A5M8EJ02</accession>
<dbReference type="GO" id="GO:0004519">
    <property type="term" value="F:endonuclease activity"/>
    <property type="evidence" value="ECO:0007669"/>
    <property type="project" value="UniProtKB-KW"/>
</dbReference>
<keyword evidence="2" id="KW-0540">Nuclease</keyword>
<keyword evidence="2" id="KW-0378">Hydrolase</keyword>
<sequence length="243" mass="27780">MNPIAQQALALARERLSDVPGRRAKDRRPWSLLDEARLVLLYPGTPMPELVAIFGRPYWSIYNKAYALGLRRSDEYLASEHACRLRRENNPGIGSRFQKGQTSWNKGVSYTAGGRSSETRFKAGTINGKAALLLQPIGTERVTKDGIRQRKIRDDGPPQRRWKSVHMILWEEMNGTVPPGYIVVFCDKNKKNIEIGNLELITRAENMRRNTIHRYPPELKETIRQLGKLKKAISEVSNEKQDD</sequence>
<organism evidence="2 3">
    <name type="scientific">Pseudomonas veronii</name>
    <dbReference type="NCBI Taxonomy" id="76761"/>
    <lineage>
        <taxon>Bacteria</taxon>
        <taxon>Pseudomonadati</taxon>
        <taxon>Pseudomonadota</taxon>
        <taxon>Gammaproteobacteria</taxon>
        <taxon>Pseudomonadales</taxon>
        <taxon>Pseudomonadaceae</taxon>
        <taxon>Pseudomonas</taxon>
    </lineage>
</organism>
<keyword evidence="2" id="KW-0255">Endonuclease</keyword>
<comment type="caution">
    <text evidence="2">The sequence shown here is derived from an EMBL/GenBank/DDBJ whole genome shotgun (WGS) entry which is preliminary data.</text>
</comment>
<dbReference type="RefSeq" id="WP_150056416.1">
    <property type="nucleotide sequence ID" value="NZ_VWXT01000519.1"/>
</dbReference>
<dbReference type="AlphaFoldDB" id="A0A5M8EJ02"/>
<dbReference type="InterPro" id="IPR044925">
    <property type="entry name" value="His-Me_finger_sf"/>
</dbReference>
<dbReference type="Gene3D" id="3.90.75.20">
    <property type="match status" value="1"/>
</dbReference>
<reference evidence="2 3" key="1">
    <citation type="submission" date="2019-09" db="EMBL/GenBank/DDBJ databases">
        <title>Genomic sequencing of 4 copper resistant soil isolates.</title>
        <authorList>
            <person name="Havryliuk O."/>
        </authorList>
    </citation>
    <scope>NUCLEOTIDE SEQUENCE [LARGE SCALE GENOMIC DNA]</scope>
    <source>
        <strain evidence="2 3">UKR4</strain>
    </source>
</reference>
<dbReference type="SUPFAM" id="SSF54060">
    <property type="entry name" value="His-Me finger endonucleases"/>
    <property type="match status" value="1"/>
</dbReference>
<name>A0A5M8EJ02_PSEVE</name>
<evidence type="ECO:0000259" key="1">
    <source>
        <dbReference type="Pfam" id="PF13392"/>
    </source>
</evidence>
<evidence type="ECO:0000313" key="2">
    <source>
        <dbReference type="EMBL" id="KAA6171326.1"/>
    </source>
</evidence>
<feature type="domain" description="HNH nuclease" evidence="1">
    <location>
        <begin position="165"/>
        <end position="208"/>
    </location>
</feature>
<dbReference type="EMBL" id="VWXT01000519">
    <property type="protein sequence ID" value="KAA6171326.1"/>
    <property type="molecule type" value="Genomic_DNA"/>
</dbReference>
<gene>
    <name evidence="2" type="ORF">F3K53_26655</name>
</gene>